<dbReference type="Proteomes" id="UP001152320">
    <property type="component" value="Chromosome 14"/>
</dbReference>
<name>A0A9Q1BM73_HOLLE</name>
<keyword evidence="1" id="KW-0732">Signal</keyword>
<accession>A0A9Q1BM73</accession>
<protein>
    <submittedName>
        <fullName evidence="2">Uncharacterized protein</fullName>
    </submittedName>
</protein>
<evidence type="ECO:0000256" key="1">
    <source>
        <dbReference type="SAM" id="SignalP"/>
    </source>
</evidence>
<evidence type="ECO:0000313" key="3">
    <source>
        <dbReference type="Proteomes" id="UP001152320"/>
    </source>
</evidence>
<evidence type="ECO:0000313" key="2">
    <source>
        <dbReference type="EMBL" id="KAJ8029015.1"/>
    </source>
</evidence>
<comment type="caution">
    <text evidence="2">The sequence shown here is derived from an EMBL/GenBank/DDBJ whole genome shotgun (WGS) entry which is preliminary data.</text>
</comment>
<feature type="chain" id="PRO_5040162426" evidence="1">
    <location>
        <begin position="18"/>
        <end position="192"/>
    </location>
</feature>
<organism evidence="2 3">
    <name type="scientific">Holothuria leucospilota</name>
    <name type="common">Black long sea cucumber</name>
    <name type="synonym">Mertensiothuria leucospilota</name>
    <dbReference type="NCBI Taxonomy" id="206669"/>
    <lineage>
        <taxon>Eukaryota</taxon>
        <taxon>Metazoa</taxon>
        <taxon>Echinodermata</taxon>
        <taxon>Eleutherozoa</taxon>
        <taxon>Echinozoa</taxon>
        <taxon>Holothuroidea</taxon>
        <taxon>Aspidochirotacea</taxon>
        <taxon>Aspidochirotida</taxon>
        <taxon>Holothuriidae</taxon>
        <taxon>Holothuria</taxon>
    </lineage>
</organism>
<gene>
    <name evidence="2" type="ORF">HOLleu_28298</name>
</gene>
<dbReference type="EMBL" id="JAIZAY010000014">
    <property type="protein sequence ID" value="KAJ8029015.1"/>
    <property type="molecule type" value="Genomic_DNA"/>
</dbReference>
<proteinExistence type="predicted"/>
<feature type="signal peptide" evidence="1">
    <location>
        <begin position="1"/>
        <end position="17"/>
    </location>
</feature>
<reference evidence="2" key="1">
    <citation type="submission" date="2021-10" db="EMBL/GenBank/DDBJ databases">
        <title>Tropical sea cucumber genome reveals ecological adaptation and Cuvierian tubules defense mechanism.</title>
        <authorList>
            <person name="Chen T."/>
        </authorList>
    </citation>
    <scope>NUCLEOTIDE SEQUENCE</scope>
    <source>
        <strain evidence="2">Nanhai2018</strain>
        <tissue evidence="2">Muscle</tissue>
    </source>
</reference>
<sequence>METQIIILFLLVTCAAAKPLNKREHFRFDIGGFSHDETVDFSGDVVTYTDAGDGFIVTLDYHRDLLIIKNTTSQTCFFSALVESHFPQDDVQPVFVIQTAQNNNEGPSEPDLDVVVLKPKNEVPAHYDTLIRAVIADVKCDNLPIYWMESTENIEQEPQARGWNWLKKIKVKLTKILVPICLGSNNCKSPWE</sequence>
<keyword evidence="3" id="KW-1185">Reference proteome</keyword>
<dbReference type="AlphaFoldDB" id="A0A9Q1BM73"/>